<dbReference type="Proteomes" id="UP001597506">
    <property type="component" value="Unassembled WGS sequence"/>
</dbReference>
<accession>A0ABW5RRI1</accession>
<feature type="region of interest" description="Disordered" evidence="1">
    <location>
        <begin position="118"/>
        <end position="137"/>
    </location>
</feature>
<dbReference type="RefSeq" id="WP_377935379.1">
    <property type="nucleotide sequence ID" value="NZ_JBHUMF010000028.1"/>
</dbReference>
<dbReference type="Pfam" id="PF10970">
    <property type="entry name" value="GerPE"/>
    <property type="match status" value="1"/>
</dbReference>
<evidence type="ECO:0000313" key="2">
    <source>
        <dbReference type="EMBL" id="MFD2681290.1"/>
    </source>
</evidence>
<gene>
    <name evidence="2" type="ORF">ACFSUL_11090</name>
</gene>
<dbReference type="InterPro" id="IPR024496">
    <property type="entry name" value="Spore_germ_GerPE"/>
</dbReference>
<reference evidence="3" key="1">
    <citation type="journal article" date="2019" name="Int. J. Syst. Evol. Microbiol.">
        <title>The Global Catalogue of Microorganisms (GCM) 10K type strain sequencing project: providing services to taxonomists for standard genome sequencing and annotation.</title>
        <authorList>
            <consortium name="The Broad Institute Genomics Platform"/>
            <consortium name="The Broad Institute Genome Sequencing Center for Infectious Disease"/>
            <person name="Wu L."/>
            <person name="Ma J."/>
        </authorList>
    </citation>
    <scope>NUCLEOTIDE SEQUENCE [LARGE SCALE GENOMIC DNA]</scope>
    <source>
        <strain evidence="3">KCTC 3913</strain>
    </source>
</reference>
<evidence type="ECO:0000313" key="3">
    <source>
        <dbReference type="Proteomes" id="UP001597506"/>
    </source>
</evidence>
<proteinExistence type="predicted"/>
<organism evidence="2 3">
    <name type="scientific">Bacillus seohaeanensis</name>
    <dbReference type="NCBI Taxonomy" id="284580"/>
    <lineage>
        <taxon>Bacteria</taxon>
        <taxon>Bacillati</taxon>
        <taxon>Bacillota</taxon>
        <taxon>Bacilli</taxon>
        <taxon>Bacillales</taxon>
        <taxon>Bacillaceae</taxon>
        <taxon>Bacillus</taxon>
    </lineage>
</organism>
<evidence type="ECO:0000256" key="1">
    <source>
        <dbReference type="SAM" id="MobiDB-lite"/>
    </source>
</evidence>
<dbReference type="EMBL" id="JBHUMF010000028">
    <property type="protein sequence ID" value="MFD2681290.1"/>
    <property type="molecule type" value="Genomic_DNA"/>
</dbReference>
<sequence>MFKRHSIVDGFKLRTLSFSSVLEFGDSNTISALSKVYAVQREKELFYTSEGNFSGEVFTSPIPLPPVQPTVAISKINQAPIRVGTIDIIGISSASVVQIGNTKSAYLEARVKNIRQLKNGNGYKNGNGNQNNVGNKY</sequence>
<keyword evidence="3" id="KW-1185">Reference proteome</keyword>
<name>A0ABW5RRI1_9BACI</name>
<comment type="caution">
    <text evidence="2">The sequence shown here is derived from an EMBL/GenBank/DDBJ whole genome shotgun (WGS) entry which is preliminary data.</text>
</comment>
<protein>
    <submittedName>
        <fullName evidence="2">Spore germination protein GerPE</fullName>
    </submittedName>
</protein>